<dbReference type="Proteomes" id="UP000460298">
    <property type="component" value="Unassembled WGS sequence"/>
</dbReference>
<proteinExistence type="predicted"/>
<comment type="caution">
    <text evidence="1">The sequence shown here is derived from an EMBL/GenBank/DDBJ whole genome shotgun (WGS) entry which is preliminary data.</text>
</comment>
<gene>
    <name evidence="1" type="ORF">F9K24_02925</name>
</gene>
<reference evidence="1 2" key="1">
    <citation type="submission" date="2019-10" db="EMBL/GenBank/DDBJ databases">
        <title>Extracellular Electron Transfer in a Candidatus Methanoperedens spp. Enrichment Culture.</title>
        <authorList>
            <person name="Berger S."/>
            <person name="Rangel Shaw D."/>
            <person name="Berben T."/>
            <person name="In 'T Zandt M."/>
            <person name="Frank J."/>
            <person name="Reimann J."/>
            <person name="Jetten M.S.M."/>
            <person name="Welte C.U."/>
        </authorList>
    </citation>
    <scope>NUCLEOTIDE SEQUENCE [LARGE SCALE GENOMIC DNA]</scope>
    <source>
        <strain evidence="1">SB12</strain>
    </source>
</reference>
<name>A0A833H4B9_9LEPT</name>
<dbReference type="AlphaFoldDB" id="A0A833H4B9"/>
<sequence>MIEENIRFLKDMVGNRRDLYSILSFLSETIDTMRTDLIGRTGPDAIYAHLAALLAELDAIDRELRDVKG</sequence>
<dbReference type="EMBL" id="WBUI01000002">
    <property type="protein sequence ID" value="KAB2934744.1"/>
    <property type="molecule type" value="Genomic_DNA"/>
</dbReference>
<evidence type="ECO:0000313" key="2">
    <source>
        <dbReference type="Proteomes" id="UP000460298"/>
    </source>
</evidence>
<protein>
    <submittedName>
        <fullName evidence="1">Uncharacterized protein</fullName>
    </submittedName>
</protein>
<organism evidence="1 2">
    <name type="scientific">Leptonema illini</name>
    <dbReference type="NCBI Taxonomy" id="183"/>
    <lineage>
        <taxon>Bacteria</taxon>
        <taxon>Pseudomonadati</taxon>
        <taxon>Spirochaetota</taxon>
        <taxon>Spirochaetia</taxon>
        <taxon>Leptospirales</taxon>
        <taxon>Leptospiraceae</taxon>
        <taxon>Leptonema</taxon>
    </lineage>
</organism>
<evidence type="ECO:0000313" key="1">
    <source>
        <dbReference type="EMBL" id="KAB2934744.1"/>
    </source>
</evidence>
<accession>A0A833H4B9</accession>